<proteinExistence type="predicted"/>
<dbReference type="Proteomes" id="UP001320603">
    <property type="component" value="Chromosome"/>
</dbReference>
<reference evidence="2 3" key="1">
    <citation type="submission" date="2024-02" db="EMBL/GenBank/DDBJ databases">
        <title>Whole genome sequencing of Parabacteroides sp. AD58.</title>
        <authorList>
            <person name="Chaplin A.V."/>
            <person name="Pikina A.P."/>
            <person name="Sokolova S.R."/>
            <person name="Korostin D.O."/>
            <person name="Efimov B.A."/>
        </authorList>
    </citation>
    <scope>NUCLEOTIDE SEQUENCE [LARGE SCALE GENOMIC DNA]</scope>
    <source>
        <strain evidence="2 3">AD58</strain>
    </source>
</reference>
<protein>
    <submittedName>
        <fullName evidence="2">Uncharacterized protein</fullName>
    </submittedName>
</protein>
<sequence>MAKRKLSNSQIVCFTLLWGILCYMLLTYSKEITSETIFAIIASGIIVFVPIYKNIRSRNGNKS</sequence>
<evidence type="ECO:0000256" key="1">
    <source>
        <dbReference type="SAM" id="Phobius"/>
    </source>
</evidence>
<evidence type="ECO:0000313" key="3">
    <source>
        <dbReference type="Proteomes" id="UP001320603"/>
    </source>
</evidence>
<keyword evidence="1" id="KW-0812">Transmembrane</keyword>
<accession>A0ABZ2IRH6</accession>
<dbReference type="EMBL" id="CP146284">
    <property type="protein sequence ID" value="WWV67182.1"/>
    <property type="molecule type" value="Genomic_DNA"/>
</dbReference>
<keyword evidence="1" id="KW-1133">Transmembrane helix</keyword>
<name>A0ABZ2IRH6_9BACT</name>
<keyword evidence="1" id="KW-0472">Membrane</keyword>
<organism evidence="2 3">
    <name type="scientific">Parabacteroides absconsus</name>
    <dbReference type="NCBI Taxonomy" id="2951805"/>
    <lineage>
        <taxon>Bacteria</taxon>
        <taxon>Pseudomonadati</taxon>
        <taxon>Bacteroidota</taxon>
        <taxon>Bacteroidia</taxon>
        <taxon>Bacteroidales</taxon>
        <taxon>Tannerellaceae</taxon>
        <taxon>Parabacteroides</taxon>
    </lineage>
</organism>
<feature type="transmembrane region" description="Helical" evidence="1">
    <location>
        <begin position="32"/>
        <end position="52"/>
    </location>
</feature>
<evidence type="ECO:0000313" key="2">
    <source>
        <dbReference type="EMBL" id="WWV67182.1"/>
    </source>
</evidence>
<keyword evidence="3" id="KW-1185">Reference proteome</keyword>
<feature type="transmembrane region" description="Helical" evidence="1">
    <location>
        <begin position="7"/>
        <end position="26"/>
    </location>
</feature>
<gene>
    <name evidence="2" type="ORF">NEE14_004130</name>
</gene>